<dbReference type="RefSeq" id="WP_091703426.1">
    <property type="nucleotide sequence ID" value="NZ_FOJQ01000032.1"/>
</dbReference>
<keyword evidence="2" id="KW-1185">Reference proteome</keyword>
<dbReference type="OrthoDB" id="9807519at2"/>
<dbReference type="Proteomes" id="UP000198979">
    <property type="component" value="Unassembled WGS sequence"/>
</dbReference>
<evidence type="ECO:0000313" key="2">
    <source>
        <dbReference type="Proteomes" id="UP000198979"/>
    </source>
</evidence>
<protein>
    <submittedName>
        <fullName evidence="1">Uncharacterized protein</fullName>
    </submittedName>
</protein>
<dbReference type="STRING" id="150248.SAMN05216169_103217"/>
<name>A0A1I0TMX2_9BACL</name>
<gene>
    <name evidence="1" type="ORF">SAMN05216169_103217</name>
</gene>
<dbReference type="EMBL" id="FOJQ01000032">
    <property type="protein sequence ID" value="SFA52336.1"/>
    <property type="molecule type" value="Genomic_DNA"/>
</dbReference>
<evidence type="ECO:0000313" key="1">
    <source>
        <dbReference type="EMBL" id="SFA52336.1"/>
    </source>
</evidence>
<dbReference type="AlphaFoldDB" id="A0A1I0TMX2"/>
<reference evidence="2" key="1">
    <citation type="submission" date="2016-10" db="EMBL/GenBank/DDBJ databases">
        <authorList>
            <person name="Varghese N."/>
            <person name="Submissions S."/>
        </authorList>
    </citation>
    <scope>NUCLEOTIDE SEQUENCE [LARGE SCALE GENOMIC DNA]</scope>
    <source>
        <strain evidence="2">K1</strain>
    </source>
</reference>
<sequence>MYIEVISYIKNIVSNTNRSTQSKKESREAISYAKHISSSVQLQTQAKKESREVASYAKHIQTLISRHRREFVSVNSFISHVHFETLIKQKQTLTKNEDRNISSYIKPIVSNISCQTKKEILRIYAYAHHEENLSNTYTIENPSYVEVI</sequence>
<proteinExistence type="predicted"/>
<accession>A0A1I0TMX2</accession>
<organism evidence="1 2">
    <name type="scientific">Anoxybacillus pushchinoensis</name>
    <dbReference type="NCBI Taxonomy" id="150248"/>
    <lineage>
        <taxon>Bacteria</taxon>
        <taxon>Bacillati</taxon>
        <taxon>Bacillota</taxon>
        <taxon>Bacilli</taxon>
        <taxon>Bacillales</taxon>
        <taxon>Anoxybacillaceae</taxon>
        <taxon>Anoxybacillus</taxon>
    </lineage>
</organism>